<feature type="compositionally biased region" description="Low complexity" evidence="1">
    <location>
        <begin position="127"/>
        <end position="145"/>
    </location>
</feature>
<evidence type="ECO:0000313" key="3">
    <source>
        <dbReference type="EMBL" id="EGS21178.1"/>
    </source>
</evidence>
<dbReference type="InterPro" id="IPR052557">
    <property type="entry name" value="CAP/Cytokinesis_protein"/>
</dbReference>
<feature type="compositionally biased region" description="Basic and acidic residues" evidence="1">
    <location>
        <begin position="207"/>
        <end position="225"/>
    </location>
</feature>
<dbReference type="AlphaFoldDB" id="G0S3Q2"/>
<dbReference type="PANTHER" id="PTHR46333">
    <property type="entry name" value="CYTOKINESIS PROTEIN 3"/>
    <property type="match status" value="1"/>
</dbReference>
<evidence type="ECO:0000256" key="1">
    <source>
        <dbReference type="SAM" id="MobiDB-lite"/>
    </source>
</evidence>
<dbReference type="InterPro" id="IPR002931">
    <property type="entry name" value="Transglutaminase-like"/>
</dbReference>
<name>G0S3Q2_CHATD</name>
<evidence type="ECO:0000259" key="2">
    <source>
        <dbReference type="SMART" id="SM00460"/>
    </source>
</evidence>
<feature type="compositionally biased region" description="Polar residues" evidence="1">
    <location>
        <begin position="254"/>
        <end position="268"/>
    </location>
</feature>
<feature type="domain" description="Transglutaminase-like" evidence="2">
    <location>
        <begin position="420"/>
        <end position="494"/>
    </location>
</feature>
<gene>
    <name evidence="3" type="ORF">CTHT_0030220</name>
</gene>
<dbReference type="OMA" id="HGKGFGH"/>
<dbReference type="EMBL" id="GL988041">
    <property type="protein sequence ID" value="EGS21178.1"/>
    <property type="molecule type" value="Genomic_DNA"/>
</dbReference>
<keyword evidence="4" id="KW-1185">Reference proteome</keyword>
<feature type="region of interest" description="Disordered" evidence="1">
    <location>
        <begin position="18"/>
        <end position="271"/>
    </location>
</feature>
<dbReference type="Pfam" id="PF01841">
    <property type="entry name" value="Transglut_core"/>
    <property type="match status" value="1"/>
</dbReference>
<sequence length="701" mass="76975">MGDADGPHFTTLAERIAALNQQKNFHAPVPSGKRPPPPPPRPVARAATETTTTSTSTQPSSSVKPPPLPPQPTRVSTERQPPPLPRRSVDHEDSQLPSAPSPGRPPPLPARNTQQHTPQSLPPRKGSNASDVSLVSAVSSFSLNSTHSTTHEPPRRLPPRFDQSKIPPLPPKRTSEAKSKESETPEQRPRVLAPTLDQARLPPLPPSRRELEAKAKEQEAAEQQKAHTTPPLPPRRSTDSMKPVQPPPLPSRNGHPSPTTQPQESASAPTLPARRPLFKSALECGLSSGRKFPIQKPASTEPPPIPLASRPSAELPPLPLASRPSADSPPLPSNRPGVASSCLICRDFTLPDALAAANPTSSIPPHVDPIVHLAHVLCDPLPSLTDKARAIFTWCHHNIVYDVHNFLNHTVQYGLTPQQTIASGKAVCEGFARVYESIARQAGLECEVITGHGKGYGFSEIRPGDPIPRKDPTGHAWNVVRIDGGEYKLIDACWGAGHFKSCTNRYEQVFSPEWFTMSNERFGWKHFPEREGKYWFGVPKTWEEYILGPGGRDASEKAQVMGDAAREGLDDEGFVPRGKYISLSQEQVKAQSTGGLMRFLFAKVCPHWDSEKHGRGKQMLFLLKLGRYDGKDLRPVVYDGVWYFIDVPVQELGLPGQNVELVGLTMFDGRDARGLTKEEFASRFGRCAYAWTVLVRWELVA</sequence>
<feature type="compositionally biased region" description="Basic and acidic residues" evidence="1">
    <location>
        <begin position="173"/>
        <end position="189"/>
    </location>
</feature>
<feature type="compositionally biased region" description="Pro residues" evidence="1">
    <location>
        <begin position="99"/>
        <end position="109"/>
    </location>
</feature>
<dbReference type="PANTHER" id="PTHR46333:SF5">
    <property type="entry name" value="TRANSGLUTAMINASE-LIKE DOMAIN-CONTAINING PROTEIN"/>
    <property type="match status" value="1"/>
</dbReference>
<dbReference type="GO" id="GO:0005737">
    <property type="term" value="C:cytoplasm"/>
    <property type="evidence" value="ECO:0007669"/>
    <property type="project" value="TreeGrafter"/>
</dbReference>
<dbReference type="HOGENOM" id="CLU_016738_0_0_1"/>
<reference evidence="3 4" key="1">
    <citation type="journal article" date="2011" name="Cell">
        <title>Insight into structure and assembly of the nuclear pore complex by utilizing the genome of a eukaryotic thermophile.</title>
        <authorList>
            <person name="Amlacher S."/>
            <person name="Sarges P."/>
            <person name="Flemming D."/>
            <person name="van Noort V."/>
            <person name="Kunze R."/>
            <person name="Devos D.P."/>
            <person name="Arumugam M."/>
            <person name="Bork P."/>
            <person name="Hurt E."/>
        </authorList>
    </citation>
    <scope>NUCLEOTIDE SEQUENCE [LARGE SCALE GENOMIC DNA]</scope>
    <source>
        <strain evidence="4">DSM 1495 / CBS 144.50 / IMI 039719</strain>
    </source>
</reference>
<dbReference type="Proteomes" id="UP000008066">
    <property type="component" value="Unassembled WGS sequence"/>
</dbReference>
<protein>
    <recommendedName>
        <fullName evidence="2">Transglutaminase-like domain-containing protein</fullName>
    </recommendedName>
</protein>
<organism evidence="4">
    <name type="scientific">Chaetomium thermophilum (strain DSM 1495 / CBS 144.50 / IMI 039719)</name>
    <name type="common">Thermochaetoides thermophila</name>
    <dbReference type="NCBI Taxonomy" id="759272"/>
    <lineage>
        <taxon>Eukaryota</taxon>
        <taxon>Fungi</taxon>
        <taxon>Dikarya</taxon>
        <taxon>Ascomycota</taxon>
        <taxon>Pezizomycotina</taxon>
        <taxon>Sordariomycetes</taxon>
        <taxon>Sordariomycetidae</taxon>
        <taxon>Sordariales</taxon>
        <taxon>Chaetomiaceae</taxon>
        <taxon>Thermochaetoides</taxon>
    </lineage>
</organism>
<dbReference type="KEGG" id="cthr:CTHT_0030220"/>
<dbReference type="InterPro" id="IPR038765">
    <property type="entry name" value="Papain-like_cys_pep_sf"/>
</dbReference>
<feature type="compositionally biased region" description="Low complexity" evidence="1">
    <location>
        <begin position="43"/>
        <end position="63"/>
    </location>
</feature>
<dbReference type="eggNOG" id="KOG4575">
    <property type="taxonomic scope" value="Eukaryota"/>
</dbReference>
<feature type="compositionally biased region" description="Pro residues" evidence="1">
    <location>
        <begin position="33"/>
        <end position="42"/>
    </location>
</feature>
<dbReference type="GeneID" id="18257060"/>
<evidence type="ECO:0000313" key="4">
    <source>
        <dbReference type="Proteomes" id="UP000008066"/>
    </source>
</evidence>
<accession>G0S3Q2</accession>
<dbReference type="Gene3D" id="3.10.620.30">
    <property type="match status" value="1"/>
</dbReference>
<dbReference type="SMART" id="SM00460">
    <property type="entry name" value="TGc"/>
    <property type="match status" value="1"/>
</dbReference>
<proteinExistence type="predicted"/>
<dbReference type="SUPFAM" id="SSF54001">
    <property type="entry name" value="Cysteine proteinases"/>
    <property type="match status" value="1"/>
</dbReference>
<feature type="region of interest" description="Disordered" evidence="1">
    <location>
        <begin position="288"/>
        <end position="334"/>
    </location>
</feature>
<dbReference type="RefSeq" id="XP_006693474.1">
    <property type="nucleotide sequence ID" value="XM_006693411.1"/>
</dbReference>
<dbReference type="STRING" id="759272.G0S3Q2"/>
<dbReference type="OrthoDB" id="6129702at2759"/>